<reference evidence="2 3" key="1">
    <citation type="submission" date="2015-01" db="EMBL/GenBank/DDBJ databases">
        <title>The Genome Sequence of Exophiala spinifera CBS89968.</title>
        <authorList>
            <consortium name="The Broad Institute Genomics Platform"/>
            <person name="Cuomo C."/>
            <person name="de Hoog S."/>
            <person name="Gorbushina A."/>
            <person name="Stielow B."/>
            <person name="Teixiera M."/>
            <person name="Abouelleil A."/>
            <person name="Chapman S.B."/>
            <person name="Priest M."/>
            <person name="Young S.K."/>
            <person name="Wortman J."/>
            <person name="Nusbaum C."/>
            <person name="Birren B."/>
        </authorList>
    </citation>
    <scope>NUCLEOTIDE SEQUENCE [LARGE SCALE GENOMIC DNA]</scope>
    <source>
        <strain evidence="2 3">CBS 89968</strain>
    </source>
</reference>
<dbReference type="VEuPathDB" id="FungiDB:PV08_06425"/>
<proteinExistence type="predicted"/>
<evidence type="ECO:0000256" key="1">
    <source>
        <dbReference type="SAM" id="MobiDB-lite"/>
    </source>
</evidence>
<evidence type="ECO:0000313" key="2">
    <source>
        <dbReference type="EMBL" id="KIW16374.1"/>
    </source>
</evidence>
<evidence type="ECO:0000313" key="3">
    <source>
        <dbReference type="Proteomes" id="UP000053328"/>
    </source>
</evidence>
<name>A0A0D2BYH8_9EURO</name>
<organism evidence="2 3">
    <name type="scientific">Exophiala spinifera</name>
    <dbReference type="NCBI Taxonomy" id="91928"/>
    <lineage>
        <taxon>Eukaryota</taxon>
        <taxon>Fungi</taxon>
        <taxon>Dikarya</taxon>
        <taxon>Ascomycota</taxon>
        <taxon>Pezizomycotina</taxon>
        <taxon>Eurotiomycetes</taxon>
        <taxon>Chaetothyriomycetidae</taxon>
        <taxon>Chaetothyriales</taxon>
        <taxon>Herpotrichiellaceae</taxon>
        <taxon>Exophiala</taxon>
    </lineage>
</organism>
<feature type="region of interest" description="Disordered" evidence="1">
    <location>
        <begin position="98"/>
        <end position="121"/>
    </location>
</feature>
<dbReference type="HOGENOM" id="CLU_1835210_0_0_1"/>
<dbReference type="EMBL" id="KN847495">
    <property type="protein sequence ID" value="KIW16374.1"/>
    <property type="molecule type" value="Genomic_DNA"/>
</dbReference>
<dbReference type="GeneID" id="27333508"/>
<feature type="region of interest" description="Disordered" evidence="1">
    <location>
        <begin position="1"/>
        <end position="62"/>
    </location>
</feature>
<dbReference type="RefSeq" id="XP_016236590.1">
    <property type="nucleotide sequence ID" value="XM_016380763.1"/>
</dbReference>
<keyword evidence="3" id="KW-1185">Reference proteome</keyword>
<sequence>MSITLVEEPGGKGTHTALATSEHHKHRHIDNTGQQSGSNETEKISTHDDGFPSNSICKQPLPIAPEIFPTWRRTSMAKGTTGEANQRGRGTRILLVSHNSKTQMGKTDSWRHPSSKHATGFQPKFEVRAIWSRPEKLRKK</sequence>
<protein>
    <submittedName>
        <fullName evidence="2">Uncharacterized protein</fullName>
    </submittedName>
</protein>
<feature type="compositionally biased region" description="Basic and acidic residues" evidence="1">
    <location>
        <begin position="40"/>
        <end position="50"/>
    </location>
</feature>
<dbReference type="Proteomes" id="UP000053328">
    <property type="component" value="Unassembled WGS sequence"/>
</dbReference>
<accession>A0A0D2BYH8</accession>
<dbReference type="AlphaFoldDB" id="A0A0D2BYH8"/>
<gene>
    <name evidence="2" type="ORF">PV08_06425</name>
</gene>